<dbReference type="EMBL" id="CBLX010000003">
    <property type="protein sequence ID" value="CDG38510.1"/>
    <property type="molecule type" value="Genomic_DNA"/>
</dbReference>
<reference evidence="1 2" key="1">
    <citation type="journal article" date="2014" name="Genome Biol. Evol.">
        <title>Acetic acid bacteria genomes reveal functional traits for adaptation to life in insect guts.</title>
        <authorList>
            <person name="Chouaia B."/>
            <person name="Gaiarsa S."/>
            <person name="Crotti E."/>
            <person name="Comandatore F."/>
            <person name="Degli Esposti M."/>
            <person name="Ricci I."/>
            <person name="Alma A."/>
            <person name="Favia G."/>
            <person name="Bandi C."/>
            <person name="Daffonchio D."/>
        </authorList>
    </citation>
    <scope>NUCLEOTIDE SEQUENCE [LARGE SCALE GENOMIC DNA]</scope>
    <source>
        <strain evidence="1 2">SF2.1</strain>
    </source>
</reference>
<organism evidence="1 2">
    <name type="scientific">Asaia bogorensis</name>
    <dbReference type="NCBI Taxonomy" id="91915"/>
    <lineage>
        <taxon>Bacteria</taxon>
        <taxon>Pseudomonadati</taxon>
        <taxon>Pseudomonadota</taxon>
        <taxon>Alphaproteobacteria</taxon>
        <taxon>Acetobacterales</taxon>
        <taxon>Acetobacteraceae</taxon>
        <taxon>Asaia</taxon>
    </lineage>
</organism>
<dbReference type="Proteomes" id="UP000027583">
    <property type="component" value="Unassembled WGS sequence"/>
</dbReference>
<comment type="caution">
    <text evidence="1">The sequence shown here is derived from an EMBL/GenBank/DDBJ whole genome shotgun (WGS) entry which is preliminary data.</text>
</comment>
<evidence type="ECO:0000313" key="2">
    <source>
        <dbReference type="Proteomes" id="UP000027583"/>
    </source>
</evidence>
<proteinExistence type="predicted"/>
<sequence length="92" mass="10845">MEPWLETIPERPTTEVTVEVTFLERLRPPPSAHIGWPEGYHIERWHPDVDDYLALYRLIGAPHCWWMRYMMPADTLHRIIASSLHAIRKSGV</sequence>
<protein>
    <submittedName>
        <fullName evidence="1">Uncharacterized protein</fullName>
    </submittedName>
</protein>
<accession>A0A060QC65</accession>
<dbReference type="AlphaFoldDB" id="A0A060QC65"/>
<gene>
    <name evidence="1" type="ORF">ASAP_0465</name>
</gene>
<evidence type="ECO:0000313" key="1">
    <source>
        <dbReference type="EMBL" id="CDG38510.1"/>
    </source>
</evidence>
<reference evidence="1 2" key="2">
    <citation type="journal article" date="2014" name="PLoS ONE">
        <title>Evolution of mitochondria reconstructed from the energy metabolism of living bacteria.</title>
        <authorList>
            <person name="Degli Esposti M."/>
            <person name="Chouaia B."/>
            <person name="Comandatore F."/>
            <person name="Crotti E."/>
            <person name="Sassera D."/>
            <person name="Lievens P.M."/>
            <person name="Daffonchio D."/>
            <person name="Bandi C."/>
        </authorList>
    </citation>
    <scope>NUCLEOTIDE SEQUENCE [LARGE SCALE GENOMIC DNA]</scope>
    <source>
        <strain evidence="1 2">SF2.1</strain>
    </source>
</reference>
<dbReference type="RefSeq" id="WP_023977641.1">
    <property type="nucleotide sequence ID" value="NZ_CBLX010000003.1"/>
</dbReference>
<name>A0A060QC65_9PROT</name>